<evidence type="ECO:0000256" key="1">
    <source>
        <dbReference type="SAM" id="MobiDB-lite"/>
    </source>
</evidence>
<organism evidence="2 3">
    <name type="scientific">Stylosanthes scabra</name>
    <dbReference type="NCBI Taxonomy" id="79078"/>
    <lineage>
        <taxon>Eukaryota</taxon>
        <taxon>Viridiplantae</taxon>
        <taxon>Streptophyta</taxon>
        <taxon>Embryophyta</taxon>
        <taxon>Tracheophyta</taxon>
        <taxon>Spermatophyta</taxon>
        <taxon>Magnoliopsida</taxon>
        <taxon>eudicotyledons</taxon>
        <taxon>Gunneridae</taxon>
        <taxon>Pentapetalae</taxon>
        <taxon>rosids</taxon>
        <taxon>fabids</taxon>
        <taxon>Fabales</taxon>
        <taxon>Fabaceae</taxon>
        <taxon>Papilionoideae</taxon>
        <taxon>50 kb inversion clade</taxon>
        <taxon>dalbergioids sensu lato</taxon>
        <taxon>Dalbergieae</taxon>
        <taxon>Pterocarpus clade</taxon>
        <taxon>Stylosanthes</taxon>
    </lineage>
</organism>
<feature type="region of interest" description="Disordered" evidence="1">
    <location>
        <begin position="128"/>
        <end position="148"/>
    </location>
</feature>
<dbReference type="EMBL" id="JASCZI010000139">
    <property type="protein sequence ID" value="MED6109281.1"/>
    <property type="molecule type" value="Genomic_DNA"/>
</dbReference>
<protein>
    <submittedName>
        <fullName evidence="2">Uncharacterized protein</fullName>
    </submittedName>
</protein>
<accession>A0ABU6QC00</accession>
<dbReference type="Proteomes" id="UP001341840">
    <property type="component" value="Unassembled WGS sequence"/>
</dbReference>
<feature type="compositionally biased region" description="Low complexity" evidence="1">
    <location>
        <begin position="128"/>
        <end position="137"/>
    </location>
</feature>
<reference evidence="2 3" key="1">
    <citation type="journal article" date="2023" name="Plants (Basel)">
        <title>Bridging the Gap: Combining Genomics and Transcriptomics Approaches to Understand Stylosanthes scabra, an Orphan Legume from the Brazilian Caatinga.</title>
        <authorList>
            <person name="Ferreira-Neto J.R.C."/>
            <person name="da Silva M.D."/>
            <person name="Binneck E."/>
            <person name="de Melo N.F."/>
            <person name="da Silva R.H."/>
            <person name="de Melo A.L.T.M."/>
            <person name="Pandolfi V."/>
            <person name="Bustamante F.O."/>
            <person name="Brasileiro-Vidal A.C."/>
            <person name="Benko-Iseppon A.M."/>
        </authorList>
    </citation>
    <scope>NUCLEOTIDE SEQUENCE [LARGE SCALE GENOMIC DNA]</scope>
    <source>
        <tissue evidence="2">Leaves</tissue>
    </source>
</reference>
<proteinExistence type="predicted"/>
<name>A0ABU6QC00_9FABA</name>
<evidence type="ECO:0000313" key="3">
    <source>
        <dbReference type="Proteomes" id="UP001341840"/>
    </source>
</evidence>
<sequence>MPDKGGDSSRLISAPLCWGWWFVPPTLRKRGIMWHFHEACSLSEETIFGLVSSNLGSIVVYYEYEAHKEYDNVDIEQTANLGAIKIYRYHFEDKKFSRLVHSGRFDPDRPYEFSITMLGRDCLFGAPRSTPSSSTIPPRAPHTRSRPL</sequence>
<keyword evidence="3" id="KW-1185">Reference proteome</keyword>
<gene>
    <name evidence="2" type="ORF">PIB30_031941</name>
</gene>
<comment type="caution">
    <text evidence="2">The sequence shown here is derived from an EMBL/GenBank/DDBJ whole genome shotgun (WGS) entry which is preliminary data.</text>
</comment>
<evidence type="ECO:0000313" key="2">
    <source>
        <dbReference type="EMBL" id="MED6109281.1"/>
    </source>
</evidence>